<dbReference type="PANTHER" id="PTHR24345">
    <property type="entry name" value="SERINE/THREONINE-PROTEIN KINASE PLK"/>
    <property type="match status" value="1"/>
</dbReference>
<evidence type="ECO:0000256" key="1">
    <source>
        <dbReference type="ARBA" id="ARBA00022527"/>
    </source>
</evidence>
<dbReference type="GeneID" id="5006427"/>
<dbReference type="Pfam" id="PF00069">
    <property type="entry name" value="Pkinase"/>
    <property type="match status" value="1"/>
</dbReference>
<feature type="domain" description="Protein kinase" evidence="6">
    <location>
        <begin position="1"/>
        <end position="151"/>
    </location>
</feature>
<dbReference type="GO" id="GO:0005634">
    <property type="term" value="C:nucleus"/>
    <property type="evidence" value="ECO:0007669"/>
    <property type="project" value="TreeGrafter"/>
</dbReference>
<keyword evidence="3" id="KW-0547">Nucleotide-binding</keyword>
<sequence length="151" mass="16498">MGKVEATTLASVPTHPAIVRIYAAFLEKSRNESYLLLSAAGKDAHTMRENGELTPRDVRSALRRVLHGVRHCHSHGVVHRDIKAGNVLLSPTPANARVKTKYRATLIDFGVAKQAILADQSHCSMYGTPGYQAPEMLLGDMSGKVDMDEYA</sequence>
<dbReference type="InterPro" id="IPR000719">
    <property type="entry name" value="Prot_kinase_dom"/>
</dbReference>
<keyword evidence="4" id="KW-0418">Kinase</keyword>
<evidence type="ECO:0000313" key="7">
    <source>
        <dbReference type="EMBL" id="ABP00734.1"/>
    </source>
</evidence>
<dbReference type="STRING" id="436017.A4SAD7"/>
<dbReference type="AlphaFoldDB" id="A4SAD7"/>
<keyword evidence="1" id="KW-0723">Serine/threonine-protein kinase</keyword>
<dbReference type="SMART" id="SM00220">
    <property type="entry name" value="S_TKc"/>
    <property type="match status" value="1"/>
</dbReference>
<keyword evidence="2" id="KW-0808">Transferase</keyword>
<dbReference type="Proteomes" id="UP000001568">
    <property type="component" value="Chromosome 19"/>
</dbReference>
<dbReference type="EMBL" id="CP000599">
    <property type="protein sequence ID" value="ABP00734.1"/>
    <property type="molecule type" value="Genomic_DNA"/>
</dbReference>
<keyword evidence="5" id="KW-0067">ATP-binding</keyword>
<dbReference type="eggNOG" id="KOG0033">
    <property type="taxonomic scope" value="Eukaryota"/>
</dbReference>
<proteinExistence type="predicted"/>
<dbReference type="InterPro" id="IPR008271">
    <property type="entry name" value="Ser/Thr_kinase_AS"/>
</dbReference>
<dbReference type="SUPFAM" id="SSF56112">
    <property type="entry name" value="Protein kinase-like (PK-like)"/>
    <property type="match status" value="1"/>
</dbReference>
<dbReference type="RefSeq" id="XP_001422417.1">
    <property type="nucleotide sequence ID" value="XM_001422380.1"/>
</dbReference>
<evidence type="ECO:0000259" key="6">
    <source>
        <dbReference type="PROSITE" id="PS50011"/>
    </source>
</evidence>
<dbReference type="Gramene" id="ABP00734">
    <property type="protein sequence ID" value="ABP00734"/>
    <property type="gene ID" value="OSTLU_42248"/>
</dbReference>
<evidence type="ECO:0000313" key="8">
    <source>
        <dbReference type="Proteomes" id="UP000001568"/>
    </source>
</evidence>
<dbReference type="Gene3D" id="1.10.510.10">
    <property type="entry name" value="Transferase(Phosphotransferase) domain 1"/>
    <property type="match status" value="1"/>
</dbReference>
<keyword evidence="8" id="KW-1185">Reference proteome</keyword>
<dbReference type="InterPro" id="IPR011009">
    <property type="entry name" value="Kinase-like_dom_sf"/>
</dbReference>
<evidence type="ECO:0000256" key="5">
    <source>
        <dbReference type="ARBA" id="ARBA00022840"/>
    </source>
</evidence>
<dbReference type="GO" id="GO:0005524">
    <property type="term" value="F:ATP binding"/>
    <property type="evidence" value="ECO:0007669"/>
    <property type="project" value="UniProtKB-KW"/>
</dbReference>
<evidence type="ECO:0000256" key="2">
    <source>
        <dbReference type="ARBA" id="ARBA00022679"/>
    </source>
</evidence>
<dbReference type="PROSITE" id="PS50011">
    <property type="entry name" value="PROTEIN_KINASE_DOM"/>
    <property type="match status" value="1"/>
</dbReference>
<dbReference type="GO" id="GO:0004674">
    <property type="term" value="F:protein serine/threonine kinase activity"/>
    <property type="evidence" value="ECO:0007669"/>
    <property type="project" value="UniProtKB-KW"/>
</dbReference>
<dbReference type="KEGG" id="olu:OSTLU_42248"/>
<dbReference type="HOGENOM" id="CLU_1772837_0_0_1"/>
<feature type="non-terminal residue" evidence="7">
    <location>
        <position position="151"/>
    </location>
</feature>
<dbReference type="PANTHER" id="PTHR24345:SF91">
    <property type="entry name" value="SERINE_THREONINE-PROTEIN KINASE PLK4"/>
    <property type="match status" value="1"/>
</dbReference>
<protein>
    <recommendedName>
        <fullName evidence="6">Protein kinase domain-containing protein</fullName>
    </recommendedName>
</protein>
<accession>A4SAD7</accession>
<name>A4SAD7_OSTLU</name>
<evidence type="ECO:0000256" key="4">
    <source>
        <dbReference type="ARBA" id="ARBA00022777"/>
    </source>
</evidence>
<organism evidence="7 8">
    <name type="scientific">Ostreococcus lucimarinus (strain CCE9901)</name>
    <dbReference type="NCBI Taxonomy" id="436017"/>
    <lineage>
        <taxon>Eukaryota</taxon>
        <taxon>Viridiplantae</taxon>
        <taxon>Chlorophyta</taxon>
        <taxon>Mamiellophyceae</taxon>
        <taxon>Mamiellales</taxon>
        <taxon>Bathycoccaceae</taxon>
        <taxon>Ostreococcus</taxon>
    </lineage>
</organism>
<gene>
    <name evidence="7" type="ORF">OSTLU_42248</name>
</gene>
<evidence type="ECO:0000256" key="3">
    <source>
        <dbReference type="ARBA" id="ARBA00022741"/>
    </source>
</evidence>
<dbReference type="OrthoDB" id="8693905at2759"/>
<dbReference type="PROSITE" id="PS00108">
    <property type="entry name" value="PROTEIN_KINASE_ST"/>
    <property type="match status" value="1"/>
</dbReference>
<reference evidence="7 8" key="1">
    <citation type="journal article" date="2007" name="Proc. Natl. Acad. Sci. U.S.A.">
        <title>The tiny eukaryote Ostreococcus provides genomic insights into the paradox of plankton speciation.</title>
        <authorList>
            <person name="Palenik B."/>
            <person name="Grimwood J."/>
            <person name="Aerts A."/>
            <person name="Rouze P."/>
            <person name="Salamov A."/>
            <person name="Putnam N."/>
            <person name="Dupont C."/>
            <person name="Jorgensen R."/>
            <person name="Derelle E."/>
            <person name="Rombauts S."/>
            <person name="Zhou K."/>
            <person name="Otillar R."/>
            <person name="Merchant S.S."/>
            <person name="Podell S."/>
            <person name="Gaasterland T."/>
            <person name="Napoli C."/>
            <person name="Gendler K."/>
            <person name="Manuell A."/>
            <person name="Tai V."/>
            <person name="Vallon O."/>
            <person name="Piganeau G."/>
            <person name="Jancek S."/>
            <person name="Heijde M."/>
            <person name="Jabbari K."/>
            <person name="Bowler C."/>
            <person name="Lohr M."/>
            <person name="Robbens S."/>
            <person name="Werner G."/>
            <person name="Dubchak I."/>
            <person name="Pazour G.J."/>
            <person name="Ren Q."/>
            <person name="Paulsen I."/>
            <person name="Delwiche C."/>
            <person name="Schmutz J."/>
            <person name="Rokhsar D."/>
            <person name="Van de Peer Y."/>
            <person name="Moreau H."/>
            <person name="Grigoriev I.V."/>
        </authorList>
    </citation>
    <scope>NUCLEOTIDE SEQUENCE [LARGE SCALE GENOMIC DNA]</scope>
    <source>
        <strain evidence="7 8">CCE9901</strain>
    </source>
</reference>